<reference evidence="2 3" key="1">
    <citation type="submission" date="2019-06" db="EMBL/GenBank/DDBJ databases">
        <title>Sequencing the genomes of 1000 actinobacteria strains.</title>
        <authorList>
            <person name="Klenk H.-P."/>
        </authorList>
    </citation>
    <scope>NUCLEOTIDE SEQUENCE [LARGE SCALE GENOMIC DNA]</scope>
    <source>
        <strain evidence="2 3">DSM 24683</strain>
    </source>
</reference>
<organism evidence="2 3">
    <name type="scientific">Kribbella amoyensis</name>
    <dbReference type="NCBI Taxonomy" id="996641"/>
    <lineage>
        <taxon>Bacteria</taxon>
        <taxon>Bacillati</taxon>
        <taxon>Actinomycetota</taxon>
        <taxon>Actinomycetes</taxon>
        <taxon>Propionibacteriales</taxon>
        <taxon>Kribbellaceae</taxon>
        <taxon>Kribbella</taxon>
    </lineage>
</organism>
<accession>A0A561BVN7</accession>
<evidence type="ECO:0000313" key="3">
    <source>
        <dbReference type="Proteomes" id="UP000318380"/>
    </source>
</evidence>
<name>A0A561BVN7_9ACTN</name>
<dbReference type="Proteomes" id="UP000318380">
    <property type="component" value="Unassembled WGS sequence"/>
</dbReference>
<feature type="region of interest" description="Disordered" evidence="1">
    <location>
        <begin position="14"/>
        <end position="80"/>
    </location>
</feature>
<gene>
    <name evidence="2" type="ORF">FB561_4054</name>
</gene>
<evidence type="ECO:0000313" key="2">
    <source>
        <dbReference type="EMBL" id="TWD82908.1"/>
    </source>
</evidence>
<protein>
    <submittedName>
        <fullName evidence="2">Uncharacterized protein</fullName>
    </submittedName>
</protein>
<dbReference type="EMBL" id="VIVK01000001">
    <property type="protein sequence ID" value="TWD82908.1"/>
    <property type="molecule type" value="Genomic_DNA"/>
</dbReference>
<dbReference type="AlphaFoldDB" id="A0A561BVN7"/>
<comment type="caution">
    <text evidence="2">The sequence shown here is derived from an EMBL/GenBank/DDBJ whole genome shotgun (WGS) entry which is preliminary data.</text>
</comment>
<evidence type="ECO:0000256" key="1">
    <source>
        <dbReference type="SAM" id="MobiDB-lite"/>
    </source>
</evidence>
<sequence>MIAVLLVLAAACTDSTGDGTDGTDSPTTSDTTTTAPTTAPTTGGPTTEDTTEPTLEPTEPETTQPTRQKPSIQLANAPIGGDVDADGEYQCAEVNWLGRNPIPAGTAIRTGARALEPGGIFRFDQSACRPDDRPCINVDWQEQNFRPCYIGVRQVQSGTEDEPVTLILEAVAVCATQSDCDTLVGDQPGSQITFVPDPTVGPSETPSVAPSSTSGSPGTATPSEATSESPSSSPSDAPSDPATGASGG</sequence>
<proteinExistence type="predicted"/>
<feature type="compositionally biased region" description="Low complexity" evidence="1">
    <location>
        <begin position="14"/>
        <end position="66"/>
    </location>
</feature>
<keyword evidence="3" id="KW-1185">Reference proteome</keyword>
<feature type="region of interest" description="Disordered" evidence="1">
    <location>
        <begin position="186"/>
        <end position="248"/>
    </location>
</feature>
<feature type="compositionally biased region" description="Low complexity" evidence="1">
    <location>
        <begin position="205"/>
        <end position="248"/>
    </location>
</feature>